<dbReference type="PANTHER" id="PTHR36649">
    <property type="entry name" value="UBIQUITIN-LIKE DOMAIN-CONTAINING PROTEIN"/>
    <property type="match status" value="1"/>
</dbReference>
<feature type="compositionally biased region" description="Acidic residues" evidence="1">
    <location>
        <begin position="161"/>
        <end position="178"/>
    </location>
</feature>
<comment type="caution">
    <text evidence="2">The sequence shown here is derived from an EMBL/GenBank/DDBJ whole genome shotgun (WGS) entry which is preliminary data.</text>
</comment>
<accession>A0A815PQ62</accession>
<feature type="region of interest" description="Disordered" evidence="1">
    <location>
        <begin position="153"/>
        <end position="183"/>
    </location>
</feature>
<evidence type="ECO:0000313" key="3">
    <source>
        <dbReference type="Proteomes" id="UP000663828"/>
    </source>
</evidence>
<organism evidence="2 3">
    <name type="scientific">Adineta ricciae</name>
    <name type="common">Rotifer</name>
    <dbReference type="NCBI Taxonomy" id="249248"/>
    <lineage>
        <taxon>Eukaryota</taxon>
        <taxon>Metazoa</taxon>
        <taxon>Spiralia</taxon>
        <taxon>Gnathifera</taxon>
        <taxon>Rotifera</taxon>
        <taxon>Eurotatoria</taxon>
        <taxon>Bdelloidea</taxon>
        <taxon>Adinetida</taxon>
        <taxon>Adinetidae</taxon>
        <taxon>Adineta</taxon>
    </lineage>
</organism>
<reference evidence="2" key="1">
    <citation type="submission" date="2021-02" db="EMBL/GenBank/DDBJ databases">
        <authorList>
            <person name="Nowell W R."/>
        </authorList>
    </citation>
    <scope>NUCLEOTIDE SEQUENCE</scope>
</reference>
<evidence type="ECO:0000313" key="2">
    <source>
        <dbReference type="EMBL" id="CAF1452552.1"/>
    </source>
</evidence>
<dbReference type="AlphaFoldDB" id="A0A815PQ62"/>
<dbReference type="Proteomes" id="UP000663828">
    <property type="component" value="Unassembled WGS sequence"/>
</dbReference>
<feature type="compositionally biased region" description="Polar residues" evidence="1">
    <location>
        <begin position="91"/>
        <end position="103"/>
    </location>
</feature>
<gene>
    <name evidence="2" type="ORF">XAT740_LOCUS36962</name>
</gene>
<keyword evidence="3" id="KW-1185">Reference proteome</keyword>
<feature type="compositionally biased region" description="Low complexity" evidence="1">
    <location>
        <begin position="119"/>
        <end position="131"/>
    </location>
</feature>
<evidence type="ECO:0000256" key="1">
    <source>
        <dbReference type="SAM" id="MobiDB-lite"/>
    </source>
</evidence>
<dbReference type="PANTHER" id="PTHR36649:SF28">
    <property type="entry name" value="UBIQUITIN-LIKE DOMAIN-CONTAINING PROTEIN"/>
    <property type="match status" value="1"/>
</dbReference>
<sequence>MARSKSSGDLKKIYQYSENITKTRDRAIRLICIDQNRGVPTDKKRSNRMARLRIRINRLTLKRQDEIVKVYSNLTIRRNILPTAPRRSKQTHQTSEASISCLDQQPAERHEPSSPPSSPTLTSPRSTSSSPALQLTVANIDINPDVTKVDMIPNVLNSDNESYDDDDDAGDDEDDDIVYPDGVTDTRPYKTIARYRKATGKSTDFRSHPILVGEDSLETLILGLEDFAQQHYCDLRFTDEDIRFDKSVYRASCGLVDLGSIHLLATDSLLTATFEFEMDLDYDTDIVSSKENVEIFVLDFCQAISKVLSCDINNVRVFTIEKLTKKSSKTRVNFGLTTSEHEQTQQLADQLKIRAQSGFSDDEILKHVKPRDYIYSWKTVLTHLKIRPADLDPRYNFDYRKPGVPDKDIRGGYPYFLPIGWFRHGLNVSTKYGHDQTWIGRVNAPGEWPVAFHGTCKEAVTGIVANGLLPKFTETDVKLDEAIDQIGEEANKAGLYVATHCHGGADLYTMPFTVTTSADRSEQFRIVFQCRVEPRKFTTHTSPVNEGEAWRFVDPNAIRPYGILLKKD</sequence>
<protein>
    <submittedName>
        <fullName evidence="2">Uncharacterized protein</fullName>
    </submittedName>
</protein>
<feature type="region of interest" description="Disordered" evidence="1">
    <location>
        <begin position="82"/>
        <end position="135"/>
    </location>
</feature>
<dbReference type="EMBL" id="CAJNOR010003839">
    <property type="protein sequence ID" value="CAF1452552.1"/>
    <property type="molecule type" value="Genomic_DNA"/>
</dbReference>
<name>A0A815PQ62_ADIRI</name>
<proteinExistence type="predicted"/>